<proteinExistence type="predicted"/>
<gene>
    <name evidence="1" type="ORF">FKG95_06215</name>
</gene>
<evidence type="ECO:0000313" key="1">
    <source>
        <dbReference type="EMBL" id="TQV81830.1"/>
    </source>
</evidence>
<dbReference type="InterPro" id="IPR037479">
    <property type="entry name" value="Tauto_MSAD"/>
</dbReference>
<dbReference type="RefSeq" id="WP_142895461.1">
    <property type="nucleotide sequence ID" value="NZ_ML660053.1"/>
</dbReference>
<dbReference type="Pfam" id="PF14552">
    <property type="entry name" value="Tautomerase_2"/>
    <property type="match status" value="1"/>
</dbReference>
<accession>A0A545TXA6</accession>
<dbReference type="SUPFAM" id="SSF55331">
    <property type="entry name" value="Tautomerase/MIF"/>
    <property type="match status" value="1"/>
</dbReference>
<dbReference type="Proteomes" id="UP000315252">
    <property type="component" value="Unassembled WGS sequence"/>
</dbReference>
<dbReference type="EMBL" id="VHSH01000002">
    <property type="protein sequence ID" value="TQV81830.1"/>
    <property type="molecule type" value="Genomic_DNA"/>
</dbReference>
<dbReference type="PANTHER" id="PTHR38460:SF1">
    <property type="entry name" value="TAUTOMERASE YOLI-RELATED"/>
    <property type="match status" value="1"/>
</dbReference>
<comment type="caution">
    <text evidence="1">The sequence shown here is derived from an EMBL/GenBank/DDBJ whole genome shotgun (WGS) entry which is preliminary data.</text>
</comment>
<protein>
    <submittedName>
        <fullName evidence="1">Tautomerase family protein</fullName>
    </submittedName>
</protein>
<sequence length="125" mass="14138">MPLCQISLRAGKPESYRRAICDSLYQAMRESLNVPEDDQFMTVTEHDAANFRHGSAYGVTRSADLVYFRIITFDGRAAEKKLAFFEKLAELLADNPGIRSEDVFVNIVESPRENWWAGHSLAQPA</sequence>
<dbReference type="OrthoDB" id="9804765at2"/>
<dbReference type="PANTHER" id="PTHR38460">
    <property type="entry name" value="TAUTOMERASE YOLI-RELATED"/>
    <property type="match status" value="1"/>
</dbReference>
<dbReference type="Gene3D" id="3.30.429.10">
    <property type="entry name" value="Macrophage Migration Inhibitory Factor"/>
    <property type="match status" value="1"/>
</dbReference>
<dbReference type="AlphaFoldDB" id="A0A545TXA6"/>
<dbReference type="InterPro" id="IPR014347">
    <property type="entry name" value="Tautomerase/MIF_sf"/>
</dbReference>
<reference evidence="1 2" key="1">
    <citation type="submission" date="2019-06" db="EMBL/GenBank/DDBJ databases">
        <title>Whole genome sequence for Rhodospirillaceae sp. R148.</title>
        <authorList>
            <person name="Wang G."/>
        </authorList>
    </citation>
    <scope>NUCLEOTIDE SEQUENCE [LARGE SCALE GENOMIC DNA]</scope>
    <source>
        <strain evidence="1 2">R148</strain>
    </source>
</reference>
<keyword evidence="2" id="KW-1185">Reference proteome</keyword>
<organism evidence="1 2">
    <name type="scientific">Denitrobaculum tricleocarpae</name>
    <dbReference type="NCBI Taxonomy" id="2591009"/>
    <lineage>
        <taxon>Bacteria</taxon>
        <taxon>Pseudomonadati</taxon>
        <taxon>Pseudomonadota</taxon>
        <taxon>Alphaproteobacteria</taxon>
        <taxon>Rhodospirillales</taxon>
        <taxon>Rhodospirillaceae</taxon>
        <taxon>Denitrobaculum</taxon>
    </lineage>
</organism>
<name>A0A545TXA6_9PROT</name>
<evidence type="ECO:0000313" key="2">
    <source>
        <dbReference type="Proteomes" id="UP000315252"/>
    </source>
</evidence>